<dbReference type="RefSeq" id="XP_001750154.1">
    <property type="nucleotide sequence ID" value="XM_001750102.1"/>
</dbReference>
<dbReference type="Proteomes" id="UP000001357">
    <property type="component" value="Unassembled WGS sequence"/>
</dbReference>
<proteinExistence type="predicted"/>
<name>A9VBS6_MONBE</name>
<organism evidence="2 3">
    <name type="scientific">Monosiga brevicollis</name>
    <name type="common">Choanoflagellate</name>
    <dbReference type="NCBI Taxonomy" id="81824"/>
    <lineage>
        <taxon>Eukaryota</taxon>
        <taxon>Choanoflagellata</taxon>
        <taxon>Craspedida</taxon>
        <taxon>Salpingoecidae</taxon>
        <taxon>Monosiga</taxon>
    </lineage>
</organism>
<protein>
    <recommendedName>
        <fullName evidence="1">Nucleotide-diphospho-sugar transferase domain-containing protein</fullName>
    </recommendedName>
</protein>
<evidence type="ECO:0000313" key="2">
    <source>
        <dbReference type="EMBL" id="EDQ84984.1"/>
    </source>
</evidence>
<dbReference type="EMBL" id="CH991578">
    <property type="protein sequence ID" value="EDQ84984.1"/>
    <property type="molecule type" value="Genomic_DNA"/>
</dbReference>
<dbReference type="AlphaFoldDB" id="A9VBS6"/>
<evidence type="ECO:0000313" key="3">
    <source>
        <dbReference type="Proteomes" id="UP000001357"/>
    </source>
</evidence>
<keyword evidence="3" id="KW-1185">Reference proteome</keyword>
<dbReference type="InParanoid" id="A9VBS6"/>
<accession>A9VBS6</accession>
<dbReference type="GeneID" id="5895426"/>
<reference evidence="2 3" key="1">
    <citation type="journal article" date="2008" name="Nature">
        <title>The genome of the choanoflagellate Monosiga brevicollis and the origin of metazoans.</title>
        <authorList>
            <consortium name="JGI Sequencing"/>
            <person name="King N."/>
            <person name="Westbrook M.J."/>
            <person name="Young S.L."/>
            <person name="Kuo A."/>
            <person name="Abedin M."/>
            <person name="Chapman J."/>
            <person name="Fairclough S."/>
            <person name="Hellsten U."/>
            <person name="Isogai Y."/>
            <person name="Letunic I."/>
            <person name="Marr M."/>
            <person name="Pincus D."/>
            <person name="Putnam N."/>
            <person name="Rokas A."/>
            <person name="Wright K.J."/>
            <person name="Zuzow R."/>
            <person name="Dirks W."/>
            <person name="Good M."/>
            <person name="Goodstein D."/>
            <person name="Lemons D."/>
            <person name="Li W."/>
            <person name="Lyons J.B."/>
            <person name="Morris A."/>
            <person name="Nichols S."/>
            <person name="Richter D.J."/>
            <person name="Salamov A."/>
            <person name="Bork P."/>
            <person name="Lim W.A."/>
            <person name="Manning G."/>
            <person name="Miller W.T."/>
            <person name="McGinnis W."/>
            <person name="Shapiro H."/>
            <person name="Tjian R."/>
            <person name="Grigoriev I.V."/>
            <person name="Rokhsar D."/>
        </authorList>
    </citation>
    <scope>NUCLEOTIDE SEQUENCE [LARGE SCALE GENOMIC DNA]</scope>
    <source>
        <strain evidence="3">MX1 / ATCC 50154</strain>
    </source>
</reference>
<sequence>MHVVAGLLARNIDVFVLDADAVWNQDVLAYLAGIRRLYAPEIGHEQGPDIVGQRGSFPQALGEATLGSTLCGGMIFFRASPAVAQLFDVIAHHMDMFEYDDQVAVNALLFQAAGGQQLAPLRKHKHNAMPIPDHWIWLTPSENQDLSPTALHLNYVDSRQLALARVIPSSAKLGHEIVMRLQANITVGYLPHSAFPRRCPTEINSDELVAIHCFGDTSSSRYNRLVALDLWFLDSSP</sequence>
<dbReference type="InterPro" id="IPR005069">
    <property type="entry name" value="Nucl-diP-sugar_transferase"/>
</dbReference>
<gene>
    <name evidence="2" type="ORF">MONBRDRAFT_34438</name>
</gene>
<dbReference type="KEGG" id="mbr:MONBRDRAFT_34438"/>
<evidence type="ECO:0000259" key="1">
    <source>
        <dbReference type="Pfam" id="PF03407"/>
    </source>
</evidence>
<dbReference type="Pfam" id="PF03407">
    <property type="entry name" value="Nucleotid_trans"/>
    <property type="match status" value="1"/>
</dbReference>
<feature type="domain" description="Nucleotide-diphospho-sugar transferase" evidence="1">
    <location>
        <begin position="2"/>
        <end position="156"/>
    </location>
</feature>